<dbReference type="GeneID" id="74185458"/>
<dbReference type="PANTHER" id="PTHR30146:SF136">
    <property type="entry name" value="NTD BIOSYNTHESIS OPERON REGULATOR NTDR"/>
    <property type="match status" value="1"/>
</dbReference>
<dbReference type="RefSeq" id="WP_053028992.1">
    <property type="nucleotide sequence ID" value="NZ_CUEE01000001.1"/>
</dbReference>
<dbReference type="CDD" id="cd06286">
    <property type="entry name" value="PBP1_CcpB-like"/>
    <property type="match status" value="1"/>
</dbReference>
<keyword evidence="1" id="KW-0805">Transcription regulation</keyword>
<dbReference type="CDD" id="cd01392">
    <property type="entry name" value="HTH_LacI"/>
    <property type="match status" value="1"/>
</dbReference>
<evidence type="ECO:0000313" key="6">
    <source>
        <dbReference type="Proteomes" id="UP000610527"/>
    </source>
</evidence>
<sequence length="331" mass="38133">MATIKDVAQRAGLSISTVSRYMNHHPYISEEKKIKIQQAMDELDYVPNSIAMQLRSNKSYTIGIIVPRITNPYFAYLIDAIDKEIKDTPYHTLIMQTYNHKDEELRLLNMFKQKHIAGVIMGTLENDIEVLEPYTQYGPIVLSADQSTQSDKVKIIHTNQRQTTYDAIQYLINKGYRHIAYCTDNHYYDHCFNKPRNIGFREAMKDNGLAIRREWIFNNVHTIEDGERIGETLLEQDMLPDAIFTGSDEVALGLIHFLTEHHIDIPNQIAIMGYDNQPISSLLKIPLSTVNQPVNDIGKQLIHYLLALLEDTTFESNHDVLKLNIVERQST</sequence>
<dbReference type="SUPFAM" id="SSF47413">
    <property type="entry name" value="lambda repressor-like DNA-binding domains"/>
    <property type="match status" value="1"/>
</dbReference>
<dbReference type="PROSITE" id="PS50932">
    <property type="entry name" value="HTH_LACI_2"/>
    <property type="match status" value="1"/>
</dbReference>
<dbReference type="InterPro" id="IPR028082">
    <property type="entry name" value="Peripla_BP_I"/>
</dbReference>
<evidence type="ECO:0000313" key="5">
    <source>
        <dbReference type="EMBL" id="NUI81627.1"/>
    </source>
</evidence>
<dbReference type="InterPro" id="IPR010982">
    <property type="entry name" value="Lambda_DNA-bd_dom_sf"/>
</dbReference>
<dbReference type="InterPro" id="IPR046335">
    <property type="entry name" value="LacI/GalR-like_sensor"/>
</dbReference>
<dbReference type="Pfam" id="PF00356">
    <property type="entry name" value="LacI"/>
    <property type="match status" value="1"/>
</dbReference>
<name>A0ABX2LIM4_9STAP</name>
<dbReference type="EMBL" id="JABVEG010000001">
    <property type="protein sequence ID" value="NUI81627.1"/>
    <property type="molecule type" value="Genomic_DNA"/>
</dbReference>
<keyword evidence="2 5" id="KW-0238">DNA-binding</keyword>
<dbReference type="InterPro" id="IPR000843">
    <property type="entry name" value="HTH_LacI"/>
</dbReference>
<proteinExistence type="predicted"/>
<dbReference type="SUPFAM" id="SSF53822">
    <property type="entry name" value="Periplasmic binding protein-like I"/>
    <property type="match status" value="1"/>
</dbReference>
<accession>A0ABX2LIM4</accession>
<comment type="caution">
    <text evidence="5">The sequence shown here is derived from an EMBL/GenBank/DDBJ whole genome shotgun (WGS) entry which is preliminary data.</text>
</comment>
<evidence type="ECO:0000256" key="1">
    <source>
        <dbReference type="ARBA" id="ARBA00023015"/>
    </source>
</evidence>
<organism evidence="5 6">
    <name type="scientific">Staphylococcus borealis</name>
    <dbReference type="NCBI Taxonomy" id="2742203"/>
    <lineage>
        <taxon>Bacteria</taxon>
        <taxon>Bacillati</taxon>
        <taxon>Bacillota</taxon>
        <taxon>Bacilli</taxon>
        <taxon>Bacillales</taxon>
        <taxon>Staphylococcaceae</taxon>
        <taxon>Staphylococcus</taxon>
    </lineage>
</organism>
<dbReference type="SMART" id="SM00354">
    <property type="entry name" value="HTH_LACI"/>
    <property type="match status" value="1"/>
</dbReference>
<dbReference type="Pfam" id="PF13377">
    <property type="entry name" value="Peripla_BP_3"/>
    <property type="match status" value="1"/>
</dbReference>
<evidence type="ECO:0000259" key="4">
    <source>
        <dbReference type="PROSITE" id="PS50932"/>
    </source>
</evidence>
<dbReference type="GO" id="GO:0003677">
    <property type="term" value="F:DNA binding"/>
    <property type="evidence" value="ECO:0007669"/>
    <property type="project" value="UniProtKB-KW"/>
</dbReference>
<evidence type="ECO:0000256" key="2">
    <source>
        <dbReference type="ARBA" id="ARBA00023125"/>
    </source>
</evidence>
<dbReference type="Gene3D" id="3.40.50.2300">
    <property type="match status" value="2"/>
</dbReference>
<dbReference type="Proteomes" id="UP000610527">
    <property type="component" value="Unassembled WGS sequence"/>
</dbReference>
<feature type="domain" description="HTH lacI-type" evidence="4">
    <location>
        <begin position="2"/>
        <end position="56"/>
    </location>
</feature>
<keyword evidence="6" id="KW-1185">Reference proteome</keyword>
<gene>
    <name evidence="5" type="ORF">HUN84_02470</name>
</gene>
<evidence type="ECO:0000256" key="3">
    <source>
        <dbReference type="ARBA" id="ARBA00023163"/>
    </source>
</evidence>
<dbReference type="Gene3D" id="1.10.260.40">
    <property type="entry name" value="lambda repressor-like DNA-binding domains"/>
    <property type="match status" value="1"/>
</dbReference>
<keyword evidence="3" id="KW-0804">Transcription</keyword>
<dbReference type="PANTHER" id="PTHR30146">
    <property type="entry name" value="LACI-RELATED TRANSCRIPTIONAL REPRESSOR"/>
    <property type="match status" value="1"/>
</dbReference>
<reference evidence="5 6" key="1">
    <citation type="submission" date="2020-06" db="EMBL/GenBank/DDBJ databases">
        <title>Staphylococcus borealis sp. nov. -A novel member of the Staphylococcaceae family isolated from skin and blood in humans.</title>
        <authorList>
            <person name="Pain M."/>
            <person name="Wolden R."/>
            <person name="Jaen-Luchoro D."/>
            <person name="Salva-Serra F."/>
            <person name="Iglesias B.P."/>
            <person name="Karlsson R."/>
            <person name="Klingenberg C."/>
            <person name="Cavanagh J.P."/>
        </authorList>
    </citation>
    <scope>NUCLEOTIDE SEQUENCE [LARGE SCALE GENOMIC DNA]</scope>
    <source>
        <strain evidence="5 6">58-22</strain>
    </source>
</reference>
<protein>
    <submittedName>
        <fullName evidence="5">LacI family DNA-binding transcriptional regulator</fullName>
    </submittedName>
</protein>